<dbReference type="STRING" id="83656.B1H18_32265"/>
<dbReference type="AlphaFoldDB" id="A0A1V3ZZF5"/>
<evidence type="ECO:0000313" key="2">
    <source>
        <dbReference type="EMBL" id="OON71843.1"/>
    </source>
</evidence>
<protein>
    <submittedName>
        <fullName evidence="2">Uncharacterized protein</fullName>
    </submittedName>
</protein>
<comment type="caution">
    <text evidence="2">The sequence shown here is derived from an EMBL/GenBank/DDBJ whole genome shotgun (WGS) entry which is preliminary data.</text>
</comment>
<proteinExistence type="predicted"/>
<keyword evidence="3" id="KW-1185">Reference proteome</keyword>
<feature type="region of interest" description="Disordered" evidence="1">
    <location>
        <begin position="67"/>
        <end position="87"/>
    </location>
</feature>
<reference evidence="2 3" key="1">
    <citation type="submission" date="2017-02" db="EMBL/GenBank/DDBJ databases">
        <title>Draft Genome Sequence of Streptomyces tsukubaensis F601, a Producer of the immunosuppressant tacrolimus FK506.</title>
        <authorList>
            <person name="Zong G."/>
            <person name="Zhong C."/>
            <person name="Fu J."/>
            <person name="Qin R."/>
            <person name="Cao G."/>
        </authorList>
    </citation>
    <scope>NUCLEOTIDE SEQUENCE [LARGE SCALE GENOMIC DNA]</scope>
    <source>
        <strain evidence="2 3">F601</strain>
    </source>
</reference>
<evidence type="ECO:0000256" key="1">
    <source>
        <dbReference type="SAM" id="MobiDB-lite"/>
    </source>
</evidence>
<organism evidence="2 3">
    <name type="scientific">Streptomyces tsukubensis</name>
    <dbReference type="NCBI Taxonomy" id="83656"/>
    <lineage>
        <taxon>Bacteria</taxon>
        <taxon>Bacillati</taxon>
        <taxon>Actinomycetota</taxon>
        <taxon>Actinomycetes</taxon>
        <taxon>Kitasatosporales</taxon>
        <taxon>Streptomycetaceae</taxon>
        <taxon>Streptomyces</taxon>
    </lineage>
</organism>
<dbReference type="Proteomes" id="UP000190539">
    <property type="component" value="Unassembled WGS sequence"/>
</dbReference>
<evidence type="ECO:0000313" key="3">
    <source>
        <dbReference type="Proteomes" id="UP000190539"/>
    </source>
</evidence>
<accession>A0A1V3ZZF5</accession>
<name>A0A1V3ZZF5_9ACTN</name>
<dbReference type="EMBL" id="MVFC01000047">
    <property type="protein sequence ID" value="OON71843.1"/>
    <property type="molecule type" value="Genomic_DNA"/>
</dbReference>
<gene>
    <name evidence="2" type="ORF">B1H18_32265</name>
</gene>
<sequence>MPVAVPARARIPLAAVVVVLLSLVLGACSGSSERPRVSGLSADTRYIPRKTASAVRPHYVRRCTTNTERVKHTSSSGSGKHKRKRTWYTTENRRSCHQVRRGSERYTRLVHSSAYCVELNNVNGKKTADNRWYEVDQKTYRKAEGVPDGKKLRFRPVGDDC</sequence>